<gene>
    <name evidence="3" type="ORF">GCM10008933_18590</name>
</gene>
<evidence type="ECO:0000259" key="2">
    <source>
        <dbReference type="Pfam" id="PF13273"/>
    </source>
</evidence>
<protein>
    <recommendedName>
        <fullName evidence="2">DUF4064 domain-containing protein</fullName>
    </recommendedName>
</protein>
<evidence type="ECO:0000256" key="1">
    <source>
        <dbReference type="SAM" id="Phobius"/>
    </source>
</evidence>
<dbReference type="InterPro" id="IPR025273">
    <property type="entry name" value="DUF4064"/>
</dbReference>
<evidence type="ECO:0000313" key="3">
    <source>
        <dbReference type="EMBL" id="GAA0387915.1"/>
    </source>
</evidence>
<dbReference type="Proteomes" id="UP001500340">
    <property type="component" value="Unassembled WGS sequence"/>
</dbReference>
<keyword evidence="1" id="KW-0812">Transmembrane</keyword>
<name>A0ABP3I2M3_9BACL</name>
<feature type="transmembrane region" description="Helical" evidence="1">
    <location>
        <begin position="7"/>
        <end position="29"/>
    </location>
</feature>
<feature type="domain" description="DUF4064" evidence="2">
    <location>
        <begin position="2"/>
        <end position="103"/>
    </location>
</feature>
<comment type="caution">
    <text evidence="3">The sequence shown here is derived from an EMBL/GenBank/DDBJ whole genome shotgun (WGS) entry which is preliminary data.</text>
</comment>
<dbReference type="EMBL" id="BAAACX010000008">
    <property type="protein sequence ID" value="GAA0387915.1"/>
    <property type="molecule type" value="Genomic_DNA"/>
</dbReference>
<keyword evidence="1" id="KW-0472">Membrane</keyword>
<dbReference type="Pfam" id="PF13273">
    <property type="entry name" value="DUF4064"/>
    <property type="match status" value="1"/>
</dbReference>
<accession>A0ABP3I2M3</accession>
<dbReference type="RefSeq" id="WP_343860255.1">
    <property type="nucleotide sequence ID" value="NZ_BAAACX010000008.1"/>
</dbReference>
<feature type="transmembrane region" description="Helical" evidence="1">
    <location>
        <begin position="62"/>
        <end position="80"/>
    </location>
</feature>
<feature type="transmembrane region" description="Helical" evidence="1">
    <location>
        <begin position="92"/>
        <end position="124"/>
    </location>
</feature>
<proteinExistence type="predicted"/>
<keyword evidence="1" id="KW-1133">Transmembrane helix</keyword>
<evidence type="ECO:0000313" key="4">
    <source>
        <dbReference type="Proteomes" id="UP001500340"/>
    </source>
</evidence>
<sequence>MKRTGEIALSIIGSISGLIMIVVGIVFLYHKDNADYLNYLHANWTDSQVAASLEQMNQAGTLWVLPGGIAAVLGIISIILMKAGDKQKFTGWMLIIVTIITCFISVFGMIPAIFFIIAGIMALVRNPGAARRQSIR</sequence>
<keyword evidence="4" id="KW-1185">Reference proteome</keyword>
<reference evidence="4" key="1">
    <citation type="journal article" date="2019" name="Int. J. Syst. Evol. Microbiol.">
        <title>The Global Catalogue of Microorganisms (GCM) 10K type strain sequencing project: providing services to taxonomists for standard genome sequencing and annotation.</title>
        <authorList>
            <consortium name="The Broad Institute Genomics Platform"/>
            <consortium name="The Broad Institute Genome Sequencing Center for Infectious Disease"/>
            <person name="Wu L."/>
            <person name="Ma J."/>
        </authorList>
    </citation>
    <scope>NUCLEOTIDE SEQUENCE [LARGE SCALE GENOMIC DNA]</scope>
    <source>
        <strain evidence="4">JCM 12774</strain>
    </source>
</reference>
<organism evidence="3 4">
    <name type="scientific">Paenibacillus motobuensis</name>
    <dbReference type="NCBI Taxonomy" id="295324"/>
    <lineage>
        <taxon>Bacteria</taxon>
        <taxon>Bacillati</taxon>
        <taxon>Bacillota</taxon>
        <taxon>Bacilli</taxon>
        <taxon>Bacillales</taxon>
        <taxon>Paenibacillaceae</taxon>
        <taxon>Paenibacillus</taxon>
    </lineage>
</organism>